<protein>
    <submittedName>
        <fullName evidence="8">Uncharacterized protein</fullName>
    </submittedName>
</protein>
<keyword evidence="1" id="KW-0808">Transferase</keyword>
<keyword evidence="5 7" id="KW-0472">Membrane</keyword>
<dbReference type="GO" id="GO:0016746">
    <property type="term" value="F:acyltransferase activity"/>
    <property type="evidence" value="ECO:0007669"/>
    <property type="project" value="UniProtKB-KW"/>
</dbReference>
<sequence>MNPFQPNNIYKGSRIKTILECLLLIIRLPFFLGLTLEIIIFNDILFRKLQNLELRPNIYKLIRIIILLHNFFIGRSLLLFIGYYNIKSIFKNTLQQQKPKNLQSYTLLCSRTSPIDVFTLITYFSPSFTHVSINKRQVRYQLISYYQAIIDSFYIEQCSFKQFKVGKDIRELMELIDKKRTGPLIVFWEGGVSNGQYFLKIDDLMINEAYKVNKYSKEHQLLVKYNYSNPIGLFSILTNKRVNLIGNSWIKMLFNLLSNYYCDLEMFFLKLPYYSFSDYKLNNIYYQFVNNQLKRKLSKKNWMDFINKFVRNIN</sequence>
<accession>A0A8S1NJX3</accession>
<dbReference type="Proteomes" id="UP000688137">
    <property type="component" value="Unassembled WGS sequence"/>
</dbReference>
<dbReference type="OMA" id="WEGGVSN"/>
<reference evidence="8" key="1">
    <citation type="submission" date="2021-01" db="EMBL/GenBank/DDBJ databases">
        <authorList>
            <consortium name="Genoscope - CEA"/>
            <person name="William W."/>
        </authorList>
    </citation>
    <scope>NUCLEOTIDE SEQUENCE</scope>
</reference>
<evidence type="ECO:0000256" key="2">
    <source>
        <dbReference type="ARBA" id="ARBA00022692"/>
    </source>
</evidence>
<keyword evidence="6" id="KW-0012">Acyltransferase</keyword>
<name>A0A8S1NJX3_PARPR</name>
<keyword evidence="4" id="KW-0443">Lipid metabolism</keyword>
<keyword evidence="3 7" id="KW-1133">Transmembrane helix</keyword>
<dbReference type="AlphaFoldDB" id="A0A8S1NJX3"/>
<keyword evidence="2 7" id="KW-0812">Transmembrane</keyword>
<evidence type="ECO:0000313" key="9">
    <source>
        <dbReference type="Proteomes" id="UP000688137"/>
    </source>
</evidence>
<feature type="transmembrane region" description="Helical" evidence="7">
    <location>
        <begin position="61"/>
        <end position="86"/>
    </location>
</feature>
<dbReference type="PANTHER" id="PTHR23063:SF61">
    <property type="entry name" value="CHROMOSOME UNDETERMINED SCAFFOLD_7, WHOLE GENOME SHOTGUN SEQUENCE"/>
    <property type="match status" value="1"/>
</dbReference>
<gene>
    <name evidence="8" type="ORF">PPRIM_AZ9-3.1.T0900149</name>
</gene>
<comment type="caution">
    <text evidence="8">The sequence shown here is derived from an EMBL/GenBank/DDBJ whole genome shotgun (WGS) entry which is preliminary data.</text>
</comment>
<evidence type="ECO:0000256" key="5">
    <source>
        <dbReference type="ARBA" id="ARBA00023136"/>
    </source>
</evidence>
<evidence type="ECO:0000256" key="6">
    <source>
        <dbReference type="ARBA" id="ARBA00023315"/>
    </source>
</evidence>
<evidence type="ECO:0000256" key="1">
    <source>
        <dbReference type="ARBA" id="ARBA00022679"/>
    </source>
</evidence>
<organism evidence="8 9">
    <name type="scientific">Paramecium primaurelia</name>
    <dbReference type="NCBI Taxonomy" id="5886"/>
    <lineage>
        <taxon>Eukaryota</taxon>
        <taxon>Sar</taxon>
        <taxon>Alveolata</taxon>
        <taxon>Ciliophora</taxon>
        <taxon>Intramacronucleata</taxon>
        <taxon>Oligohymenophorea</taxon>
        <taxon>Peniculida</taxon>
        <taxon>Parameciidae</taxon>
        <taxon>Paramecium</taxon>
    </lineage>
</organism>
<dbReference type="GO" id="GO:0006629">
    <property type="term" value="P:lipid metabolic process"/>
    <property type="evidence" value="ECO:0007669"/>
    <property type="project" value="UniProtKB-KW"/>
</dbReference>
<evidence type="ECO:0000256" key="7">
    <source>
        <dbReference type="SAM" id="Phobius"/>
    </source>
</evidence>
<dbReference type="PANTHER" id="PTHR23063">
    <property type="entry name" value="PHOSPHOLIPID ACYLTRANSFERASE"/>
    <property type="match status" value="1"/>
</dbReference>
<feature type="transmembrane region" description="Helical" evidence="7">
    <location>
        <begin position="21"/>
        <end position="41"/>
    </location>
</feature>
<evidence type="ECO:0000256" key="3">
    <source>
        <dbReference type="ARBA" id="ARBA00022989"/>
    </source>
</evidence>
<evidence type="ECO:0000256" key="4">
    <source>
        <dbReference type="ARBA" id="ARBA00023098"/>
    </source>
</evidence>
<keyword evidence="9" id="KW-1185">Reference proteome</keyword>
<proteinExistence type="predicted"/>
<evidence type="ECO:0000313" key="8">
    <source>
        <dbReference type="EMBL" id="CAD8092362.1"/>
    </source>
</evidence>
<dbReference type="EMBL" id="CAJJDM010000093">
    <property type="protein sequence ID" value="CAD8092362.1"/>
    <property type="molecule type" value="Genomic_DNA"/>
</dbReference>